<dbReference type="GO" id="GO:0017020">
    <property type="term" value="F:myosin phosphatase regulator activity"/>
    <property type="evidence" value="ECO:0007669"/>
    <property type="project" value="TreeGrafter"/>
</dbReference>
<feature type="region of interest" description="Disordered" evidence="4">
    <location>
        <begin position="18"/>
        <end position="66"/>
    </location>
</feature>
<comment type="caution">
    <text evidence="5">The sequence shown here is derived from an EMBL/GenBank/DDBJ whole genome shotgun (WGS) entry which is preliminary data.</text>
</comment>
<dbReference type="GO" id="GO:0005737">
    <property type="term" value="C:cytoplasm"/>
    <property type="evidence" value="ECO:0007669"/>
    <property type="project" value="TreeGrafter"/>
</dbReference>
<sequence>MAEHPELLAEMPAVARLSTPERLKHARRRRAQQLKKWAQAEKETQGMKVGAERKRRRRKSNSPGKRVTFPANVRLLEAAARHDAEEVRRFLAAGGSPDLCNEDGLTALHQGCIDDCAELVTVLLAAGADVNARDGELWTPLHAAATCGHLRLVQLLIRSGADLLAVNSDGNMPYDLCEDEVTLDAIETAMAEQGITQERIEEARAAPERRMAREIRRLLEAGADLDAPRGHGATLLHIAAANGYAEAAELLLEHRAGVDARDEDGWRPLHAAACWGQVRLLELLVAHGADLDAKSRLEETPWGAGGGARGGGGDDVCGDEEARAKLLELKQKRDAGGGTRQSRKSLLQRRASSAGSRGKVVRRVSLSERTDLYRREHQREAIVWQRAARRDSEDEDRQTDAELRRRSAVTESTPAQAFELPHRNGAAFSAEKPRCLTDAGIPVNPAREKTHHTLPDLKRHRAAAKLQPPRPEEPPTGGSPAPAPAPARAGGSADPPLLKLTAPAEEAPGEKRRCCQVM</sequence>
<feature type="non-terminal residue" evidence="5">
    <location>
        <position position="1"/>
    </location>
</feature>
<dbReference type="PANTHER" id="PTHR24179">
    <property type="entry name" value="PROTEIN PHOSPHATASE 1 REGULATORY SUBUNIT 12"/>
    <property type="match status" value="1"/>
</dbReference>
<feature type="compositionally biased region" description="Gly residues" evidence="4">
    <location>
        <begin position="303"/>
        <end position="315"/>
    </location>
</feature>
<feature type="compositionally biased region" description="Basic and acidic residues" evidence="4">
    <location>
        <begin position="446"/>
        <end position="457"/>
    </location>
</feature>
<feature type="repeat" description="ANK" evidence="3">
    <location>
        <begin position="103"/>
        <end position="135"/>
    </location>
</feature>
<reference evidence="5 6" key="1">
    <citation type="submission" date="2019-09" db="EMBL/GenBank/DDBJ databases">
        <title>Bird 10,000 Genomes (B10K) Project - Family phase.</title>
        <authorList>
            <person name="Zhang G."/>
        </authorList>
    </citation>
    <scope>NUCLEOTIDE SEQUENCE [LARGE SCALE GENOMIC DNA]</scope>
    <source>
        <strain evidence="5">OUT-0025</strain>
        <tissue evidence="5">Blood</tissue>
    </source>
</reference>
<dbReference type="PROSITE" id="PS50297">
    <property type="entry name" value="ANK_REP_REGION"/>
    <property type="match status" value="4"/>
</dbReference>
<feature type="region of interest" description="Disordered" evidence="4">
    <location>
        <begin position="328"/>
        <end position="360"/>
    </location>
</feature>
<dbReference type="Gene3D" id="1.25.40.20">
    <property type="entry name" value="Ankyrin repeat-containing domain"/>
    <property type="match status" value="2"/>
</dbReference>
<gene>
    <name evidence="5" type="primary">Ppp1r16a</name>
    <name evidence="5" type="ORF">CALBOR_R14555</name>
</gene>
<dbReference type="AlphaFoldDB" id="A0A7L3XTG6"/>
<feature type="region of interest" description="Disordered" evidence="4">
    <location>
        <begin position="298"/>
        <end position="317"/>
    </location>
</feature>
<proteinExistence type="predicted"/>
<dbReference type="PANTHER" id="PTHR24179:SF30">
    <property type="entry name" value="PROTEIN PHOSPHATASE 1 REGULATORY SUBUNIT 16A"/>
    <property type="match status" value="1"/>
</dbReference>
<feature type="repeat" description="ANK" evidence="3">
    <location>
        <begin position="231"/>
        <end position="263"/>
    </location>
</feature>
<protein>
    <submittedName>
        <fullName evidence="5">PP16A phosphatase</fullName>
    </submittedName>
</protein>
<dbReference type="InterPro" id="IPR002110">
    <property type="entry name" value="Ankyrin_rpt"/>
</dbReference>
<evidence type="ECO:0000313" key="6">
    <source>
        <dbReference type="Proteomes" id="UP000535403"/>
    </source>
</evidence>
<dbReference type="EMBL" id="VZUG01024524">
    <property type="protein sequence ID" value="NXV92656.1"/>
    <property type="molecule type" value="Genomic_DNA"/>
</dbReference>
<dbReference type="InterPro" id="IPR036770">
    <property type="entry name" value="Ankyrin_rpt-contain_sf"/>
</dbReference>
<feature type="compositionally biased region" description="Low complexity" evidence="4">
    <location>
        <begin position="475"/>
        <end position="496"/>
    </location>
</feature>
<evidence type="ECO:0000313" key="5">
    <source>
        <dbReference type="EMBL" id="NXV92656.1"/>
    </source>
</evidence>
<evidence type="ECO:0000256" key="3">
    <source>
        <dbReference type="PROSITE-ProRule" id="PRU00023"/>
    </source>
</evidence>
<dbReference type="Pfam" id="PF12796">
    <property type="entry name" value="Ank_2"/>
    <property type="match status" value="2"/>
</dbReference>
<feature type="compositionally biased region" description="Basic residues" evidence="4">
    <location>
        <begin position="24"/>
        <end position="33"/>
    </location>
</feature>
<keyword evidence="1" id="KW-0677">Repeat</keyword>
<feature type="region of interest" description="Disordered" evidence="4">
    <location>
        <begin position="385"/>
        <end position="426"/>
    </location>
</feature>
<feature type="compositionally biased region" description="Basic and acidic residues" evidence="4">
    <location>
        <begin position="508"/>
        <end position="518"/>
    </location>
</feature>
<dbReference type="GO" id="GO:0004857">
    <property type="term" value="F:enzyme inhibitor activity"/>
    <property type="evidence" value="ECO:0007669"/>
    <property type="project" value="TreeGrafter"/>
</dbReference>
<name>A0A7L3XTG6_9AVES</name>
<accession>A0A7L3XTG6</accession>
<keyword evidence="6" id="KW-1185">Reference proteome</keyword>
<feature type="non-terminal residue" evidence="5">
    <location>
        <position position="518"/>
    </location>
</feature>
<organism evidence="5 6">
    <name type="scientific">Calonectris borealis</name>
    <name type="common">Cory's shearwater</name>
    <dbReference type="NCBI Taxonomy" id="1323832"/>
    <lineage>
        <taxon>Eukaryota</taxon>
        <taxon>Metazoa</taxon>
        <taxon>Chordata</taxon>
        <taxon>Craniata</taxon>
        <taxon>Vertebrata</taxon>
        <taxon>Euteleostomi</taxon>
        <taxon>Archelosauria</taxon>
        <taxon>Archosauria</taxon>
        <taxon>Dinosauria</taxon>
        <taxon>Saurischia</taxon>
        <taxon>Theropoda</taxon>
        <taxon>Coelurosauria</taxon>
        <taxon>Aves</taxon>
        <taxon>Neognathae</taxon>
        <taxon>Neoaves</taxon>
        <taxon>Aequornithes</taxon>
        <taxon>Procellariiformes</taxon>
        <taxon>Procellariidae</taxon>
        <taxon>Calonectris</taxon>
    </lineage>
</organism>
<feature type="compositionally biased region" description="Basic and acidic residues" evidence="4">
    <location>
        <begin position="388"/>
        <end position="405"/>
    </location>
</feature>
<keyword evidence="2 3" id="KW-0040">ANK repeat</keyword>
<dbReference type="SUPFAM" id="SSF48403">
    <property type="entry name" value="Ankyrin repeat"/>
    <property type="match status" value="1"/>
</dbReference>
<evidence type="ECO:0000256" key="4">
    <source>
        <dbReference type="SAM" id="MobiDB-lite"/>
    </source>
</evidence>
<dbReference type="SMART" id="SM00248">
    <property type="entry name" value="ANK"/>
    <property type="match status" value="4"/>
</dbReference>
<evidence type="ECO:0000256" key="2">
    <source>
        <dbReference type="ARBA" id="ARBA00023043"/>
    </source>
</evidence>
<feature type="repeat" description="ANK" evidence="3">
    <location>
        <begin position="136"/>
        <end position="168"/>
    </location>
</feature>
<dbReference type="InterPro" id="IPR051226">
    <property type="entry name" value="PP1_Regulatory_Subunit"/>
</dbReference>
<feature type="region of interest" description="Disordered" evidence="4">
    <location>
        <begin position="439"/>
        <end position="518"/>
    </location>
</feature>
<evidence type="ECO:0000256" key="1">
    <source>
        <dbReference type="ARBA" id="ARBA00022737"/>
    </source>
</evidence>
<feature type="repeat" description="ANK" evidence="3">
    <location>
        <begin position="264"/>
        <end position="296"/>
    </location>
</feature>
<dbReference type="PROSITE" id="PS50088">
    <property type="entry name" value="ANK_REPEAT"/>
    <property type="match status" value="4"/>
</dbReference>
<dbReference type="Proteomes" id="UP000535403">
    <property type="component" value="Unassembled WGS sequence"/>
</dbReference>
<dbReference type="PRINTS" id="PR01415">
    <property type="entry name" value="ANKYRIN"/>
</dbReference>